<keyword evidence="2" id="KW-1185">Reference proteome</keyword>
<name>A0A151J9I9_9HYME</name>
<sequence length="127" mass="14727">HRNHLANYLPKLATEWHGIVYHRTSLISRNDQRAYSRSGCPLETLRQRNVIYVCSREGWMAAYRGYEKRRVRHIIADSAVRSTTETNPMNRQREASRRERAVEVISKKGINCTVAVVDISSIPHHSN</sequence>
<dbReference type="Proteomes" id="UP000078492">
    <property type="component" value="Unassembled WGS sequence"/>
</dbReference>
<protein>
    <submittedName>
        <fullName evidence="1">Uncharacterized protein</fullName>
    </submittedName>
</protein>
<organism evidence="1 2">
    <name type="scientific">Trachymyrmex cornetzi</name>
    <dbReference type="NCBI Taxonomy" id="471704"/>
    <lineage>
        <taxon>Eukaryota</taxon>
        <taxon>Metazoa</taxon>
        <taxon>Ecdysozoa</taxon>
        <taxon>Arthropoda</taxon>
        <taxon>Hexapoda</taxon>
        <taxon>Insecta</taxon>
        <taxon>Pterygota</taxon>
        <taxon>Neoptera</taxon>
        <taxon>Endopterygota</taxon>
        <taxon>Hymenoptera</taxon>
        <taxon>Apocrita</taxon>
        <taxon>Aculeata</taxon>
        <taxon>Formicoidea</taxon>
        <taxon>Formicidae</taxon>
        <taxon>Myrmicinae</taxon>
        <taxon>Trachymyrmex</taxon>
    </lineage>
</organism>
<gene>
    <name evidence="1" type="ORF">ALC57_05908</name>
</gene>
<evidence type="ECO:0000313" key="1">
    <source>
        <dbReference type="EMBL" id="KYN21706.1"/>
    </source>
</evidence>
<evidence type="ECO:0000313" key="2">
    <source>
        <dbReference type="Proteomes" id="UP000078492"/>
    </source>
</evidence>
<proteinExistence type="predicted"/>
<feature type="non-terminal residue" evidence="1">
    <location>
        <position position="1"/>
    </location>
</feature>
<accession>A0A151J9I9</accession>
<dbReference type="AlphaFoldDB" id="A0A151J9I9"/>
<reference evidence="1 2" key="1">
    <citation type="submission" date="2015-09" db="EMBL/GenBank/DDBJ databases">
        <title>Trachymyrmex cornetzi WGS genome.</title>
        <authorList>
            <person name="Nygaard S."/>
            <person name="Hu H."/>
            <person name="Boomsma J."/>
            <person name="Zhang G."/>
        </authorList>
    </citation>
    <scope>NUCLEOTIDE SEQUENCE [LARGE SCALE GENOMIC DNA]</scope>
    <source>
        <strain evidence="1">Tcor2-1</strain>
        <tissue evidence="1">Whole body</tissue>
    </source>
</reference>
<dbReference type="EMBL" id="KQ979403">
    <property type="protein sequence ID" value="KYN21706.1"/>
    <property type="molecule type" value="Genomic_DNA"/>
</dbReference>